<dbReference type="Proteomes" id="UP000192132">
    <property type="component" value="Unassembled WGS sequence"/>
</dbReference>
<dbReference type="AlphaFoldDB" id="A0A1S8CZL8"/>
<sequence>MSATAYWIIGFIILFVLGSIMGLRVSPREKALGQMRDRARKMGLHPRLMPAPAWIHHTTPSGREGGMVAFYSILLPDARLPLMQARVKEQKLHVQTGNTQFDGQSLDLKGIYALEMQANCAGLYWNEESDLHGEQLEKMKNTLMSFAQQA</sequence>
<protein>
    <recommendedName>
        <fullName evidence="4">Ammonium transporter</fullName>
    </recommendedName>
</protein>
<evidence type="ECO:0000313" key="3">
    <source>
        <dbReference type="Proteomes" id="UP000192132"/>
    </source>
</evidence>
<comment type="caution">
    <text evidence="2">The sequence shown here is derived from an EMBL/GenBank/DDBJ whole genome shotgun (WGS) entry which is preliminary data.</text>
</comment>
<dbReference type="EMBL" id="MLCN01000003">
    <property type="protein sequence ID" value="ONG42108.1"/>
    <property type="molecule type" value="Genomic_DNA"/>
</dbReference>
<keyword evidence="1" id="KW-0812">Transmembrane</keyword>
<dbReference type="STRING" id="1907941.BKE30_00980"/>
<proteinExistence type="predicted"/>
<evidence type="ECO:0000313" key="2">
    <source>
        <dbReference type="EMBL" id="ONG42108.1"/>
    </source>
</evidence>
<organism evidence="2 3">
    <name type="scientific">Alkanindiges hydrocarboniclasticus</name>
    <dbReference type="NCBI Taxonomy" id="1907941"/>
    <lineage>
        <taxon>Bacteria</taxon>
        <taxon>Pseudomonadati</taxon>
        <taxon>Pseudomonadota</taxon>
        <taxon>Gammaproteobacteria</taxon>
        <taxon>Moraxellales</taxon>
        <taxon>Moraxellaceae</taxon>
        <taxon>Alkanindiges</taxon>
    </lineage>
</organism>
<evidence type="ECO:0000256" key="1">
    <source>
        <dbReference type="SAM" id="Phobius"/>
    </source>
</evidence>
<evidence type="ECO:0008006" key="4">
    <source>
        <dbReference type="Google" id="ProtNLM"/>
    </source>
</evidence>
<reference evidence="2 3" key="1">
    <citation type="submission" date="2016-10" db="EMBL/GenBank/DDBJ databases">
        <title>Draft Genome sequence of Alkanindiges sp. strain H1.</title>
        <authorList>
            <person name="Subhash Y."/>
            <person name="Lee S."/>
        </authorList>
    </citation>
    <scope>NUCLEOTIDE SEQUENCE [LARGE SCALE GENOMIC DNA]</scope>
    <source>
        <strain evidence="2 3">H1</strain>
    </source>
</reference>
<keyword evidence="1" id="KW-0472">Membrane</keyword>
<keyword evidence="1" id="KW-1133">Transmembrane helix</keyword>
<gene>
    <name evidence="2" type="ORF">BKE30_00980</name>
</gene>
<feature type="transmembrane region" description="Helical" evidence="1">
    <location>
        <begin position="6"/>
        <end position="26"/>
    </location>
</feature>
<dbReference type="RefSeq" id="WP_076876799.1">
    <property type="nucleotide sequence ID" value="NZ_MLCN01000003.1"/>
</dbReference>
<keyword evidence="3" id="KW-1185">Reference proteome</keyword>
<dbReference type="OrthoDB" id="6709940at2"/>
<name>A0A1S8CZL8_9GAMM</name>
<accession>A0A1S8CZL8</accession>